<keyword evidence="1" id="KW-1133">Transmembrane helix</keyword>
<dbReference type="InterPro" id="IPR035965">
    <property type="entry name" value="PAS-like_dom_sf"/>
</dbReference>
<proteinExistence type="predicted"/>
<feature type="transmembrane region" description="Helical" evidence="1">
    <location>
        <begin position="12"/>
        <end position="34"/>
    </location>
</feature>
<evidence type="ECO:0000313" key="6">
    <source>
        <dbReference type="Proteomes" id="UP000683442"/>
    </source>
</evidence>
<sequence length="340" mass="37565">MESSTPARFRRPVLWPGIWIPLLLVAAGLLVTGITANIEARRAMALAEARYHAQHQALVNHLLANVPDQSMVGDHNQPVSAWLQALFSDTLPDSLGLRIDTLERHTKMPLLELGTNGSVDPTRALRTEVSPMDQNWILTTVPSPEGLEAVAQASRRTVWIAGAALSVFAAALTLVLNRRLHRQTLHIRGLEQREIGADHQIANFQVEKSILRRALNDSEQRSRDLVALSGAVIWELDERGRIGFVSPQIAELLDQAPADLVNQPLEELVAPASRDNFRRALAAARSDSSIERVDLSLVHRDQETEIPVVLRVRALKDPVHGLSGFRVSTLQRMALYSSAL</sequence>
<evidence type="ECO:0000313" key="4">
    <source>
        <dbReference type="EMBL" id="QWV13220.1"/>
    </source>
</evidence>
<dbReference type="Gene3D" id="3.30.450.20">
    <property type="entry name" value="PAS domain"/>
    <property type="match status" value="1"/>
</dbReference>
<dbReference type="Proteomes" id="UP000683442">
    <property type="component" value="Chromosome"/>
</dbReference>
<reference evidence="4 6" key="2">
    <citation type="submission" date="2021-06" db="EMBL/GenBank/DDBJ databases">
        <title>Microbial metabolic specificity influences pelagic lipid remineralization.</title>
        <authorList>
            <person name="Behrendt L."/>
            <person name="Hunter J.E."/>
            <person name="Alcolombri U."/>
            <person name="Smriga S."/>
            <person name="Mincer T."/>
            <person name="Lowenstein D.P."/>
            <person name="Peaudecerf F.J."/>
            <person name="Fernandez V.I."/>
            <person name="Fredricks H."/>
            <person name="Almblad H."/>
            <person name="Harrison J.J."/>
            <person name="Stocker R."/>
            <person name="Van Mooy B.A.S."/>
        </authorList>
    </citation>
    <scope>NUCLEOTIDE SEQUENCE [LARGE SCALE GENOMIC DNA]</scope>
    <source>
        <strain evidence="4 6">HP15-B</strain>
    </source>
</reference>
<dbReference type="InterPro" id="IPR013767">
    <property type="entry name" value="PAS_fold"/>
</dbReference>
<evidence type="ECO:0000313" key="3">
    <source>
        <dbReference type="EMBL" id="HBC35440.1"/>
    </source>
</evidence>
<evidence type="ECO:0000313" key="5">
    <source>
        <dbReference type="Proteomes" id="UP000263489"/>
    </source>
</evidence>
<accession>A0A349GKK5</accession>
<organism evidence="3 5">
    <name type="scientific">Marinobacter adhaerens</name>
    <dbReference type="NCBI Taxonomy" id="1033846"/>
    <lineage>
        <taxon>Bacteria</taxon>
        <taxon>Pseudomonadati</taxon>
        <taxon>Pseudomonadota</taxon>
        <taxon>Gammaproteobacteria</taxon>
        <taxon>Pseudomonadales</taxon>
        <taxon>Marinobacteraceae</taxon>
        <taxon>Marinobacter</taxon>
    </lineage>
</organism>
<dbReference type="InterPro" id="IPR000014">
    <property type="entry name" value="PAS"/>
</dbReference>
<dbReference type="Proteomes" id="UP000263489">
    <property type="component" value="Unassembled WGS sequence"/>
</dbReference>
<dbReference type="SUPFAM" id="SSF55785">
    <property type="entry name" value="PYP-like sensor domain (PAS domain)"/>
    <property type="match status" value="1"/>
</dbReference>
<feature type="domain" description="PAS" evidence="2">
    <location>
        <begin position="218"/>
        <end position="288"/>
    </location>
</feature>
<feature type="transmembrane region" description="Helical" evidence="1">
    <location>
        <begin position="158"/>
        <end position="176"/>
    </location>
</feature>
<dbReference type="GO" id="GO:0006355">
    <property type="term" value="P:regulation of DNA-templated transcription"/>
    <property type="evidence" value="ECO:0007669"/>
    <property type="project" value="InterPro"/>
</dbReference>
<evidence type="ECO:0000259" key="2">
    <source>
        <dbReference type="PROSITE" id="PS50112"/>
    </source>
</evidence>
<dbReference type="AlphaFoldDB" id="A0A349GKK5"/>
<reference evidence="3 5" key="1">
    <citation type="journal article" date="2018" name="Nat. Biotechnol.">
        <title>A standardized bacterial taxonomy based on genome phylogeny substantially revises the tree of life.</title>
        <authorList>
            <person name="Parks D.H."/>
            <person name="Chuvochina M."/>
            <person name="Waite D.W."/>
            <person name="Rinke C."/>
            <person name="Skarshewski A."/>
            <person name="Chaumeil P.A."/>
            <person name="Hugenholtz P."/>
        </authorList>
    </citation>
    <scope>NUCLEOTIDE SEQUENCE [LARGE SCALE GENOMIC DNA]</scope>
    <source>
        <strain evidence="3">UBA9380</strain>
    </source>
</reference>
<gene>
    <name evidence="3" type="ORF">DC045_14240</name>
    <name evidence="4" type="ORF">KQ249_00940</name>
</gene>
<keyword evidence="6" id="KW-1185">Reference proteome</keyword>
<name>A0A349GKK5_9GAMM</name>
<dbReference type="SMART" id="SM00091">
    <property type="entry name" value="PAS"/>
    <property type="match status" value="1"/>
</dbReference>
<dbReference type="EMBL" id="CP076686">
    <property type="protein sequence ID" value="QWV13220.1"/>
    <property type="molecule type" value="Genomic_DNA"/>
</dbReference>
<dbReference type="NCBIfam" id="TIGR00229">
    <property type="entry name" value="sensory_box"/>
    <property type="match status" value="1"/>
</dbReference>
<evidence type="ECO:0000256" key="1">
    <source>
        <dbReference type="SAM" id="Phobius"/>
    </source>
</evidence>
<dbReference type="Pfam" id="PF00989">
    <property type="entry name" value="PAS"/>
    <property type="match status" value="1"/>
</dbReference>
<dbReference type="OMA" id="TPSAGWI"/>
<dbReference type="PROSITE" id="PS50112">
    <property type="entry name" value="PAS"/>
    <property type="match status" value="1"/>
</dbReference>
<dbReference type="CDD" id="cd00130">
    <property type="entry name" value="PAS"/>
    <property type="match status" value="1"/>
</dbReference>
<protein>
    <submittedName>
        <fullName evidence="3">PAS domain-containing protein</fullName>
    </submittedName>
</protein>
<dbReference type="GeneID" id="78557971"/>
<dbReference type="RefSeq" id="WP_008172765.1">
    <property type="nucleotide sequence ID" value="NZ_CBDIPR010000001.1"/>
</dbReference>
<keyword evidence="1" id="KW-0472">Membrane</keyword>
<dbReference type="EMBL" id="DNNA01000228">
    <property type="protein sequence ID" value="HBC35440.1"/>
    <property type="molecule type" value="Genomic_DNA"/>
</dbReference>
<keyword evidence="1" id="KW-0812">Transmembrane</keyword>